<feature type="domain" description="NADPH-dependent FMN reductase-like" evidence="1">
    <location>
        <begin position="6"/>
        <end position="147"/>
    </location>
</feature>
<dbReference type="Gene3D" id="3.40.50.360">
    <property type="match status" value="1"/>
</dbReference>
<name>A0A7S7M9F9_9ACTN</name>
<dbReference type="PANTHER" id="PTHR30543:SF21">
    <property type="entry name" value="NAD(P)H-DEPENDENT FMN REDUCTASE LOT6"/>
    <property type="match status" value="1"/>
</dbReference>
<organism evidence="2 3">
    <name type="scientific">Thermophilibacter immobilis</name>
    <dbReference type="NCBI Taxonomy" id="2779519"/>
    <lineage>
        <taxon>Bacteria</taxon>
        <taxon>Bacillati</taxon>
        <taxon>Actinomycetota</taxon>
        <taxon>Coriobacteriia</taxon>
        <taxon>Coriobacteriales</taxon>
        <taxon>Atopobiaceae</taxon>
        <taxon>Thermophilibacter</taxon>
    </lineage>
</organism>
<proteinExistence type="predicted"/>
<dbReference type="GO" id="GO:0016491">
    <property type="term" value="F:oxidoreductase activity"/>
    <property type="evidence" value="ECO:0007669"/>
    <property type="project" value="InterPro"/>
</dbReference>
<dbReference type="PANTHER" id="PTHR30543">
    <property type="entry name" value="CHROMATE REDUCTASE"/>
    <property type="match status" value="1"/>
</dbReference>
<accession>A0A7S7M9F9</accession>
<dbReference type="InterPro" id="IPR005025">
    <property type="entry name" value="FMN_Rdtase-like_dom"/>
</dbReference>
<dbReference type="Proteomes" id="UP000593735">
    <property type="component" value="Chromosome"/>
</dbReference>
<evidence type="ECO:0000313" key="2">
    <source>
        <dbReference type="EMBL" id="QOY61160.1"/>
    </source>
</evidence>
<dbReference type="KEGG" id="tio:INP52_02870"/>
<dbReference type="EMBL" id="CP063767">
    <property type="protein sequence ID" value="QOY61160.1"/>
    <property type="molecule type" value="Genomic_DNA"/>
</dbReference>
<protein>
    <submittedName>
        <fullName evidence="2">NAD(P)H-dependent oxidoreductase</fullName>
    </submittedName>
</protein>
<dbReference type="AlphaFoldDB" id="A0A7S7M9F9"/>
<dbReference type="InterPro" id="IPR029039">
    <property type="entry name" value="Flavoprotein-like_sf"/>
</dbReference>
<dbReference type="Pfam" id="PF03358">
    <property type="entry name" value="FMN_red"/>
    <property type="match status" value="1"/>
</dbReference>
<dbReference type="InterPro" id="IPR050712">
    <property type="entry name" value="NAD(P)H-dep_reductase"/>
</dbReference>
<reference evidence="2 3" key="1">
    <citation type="submission" date="2020-10" db="EMBL/GenBank/DDBJ databases">
        <title>Olsenella immobilis sp.nov., isolated from the mud in a fermentation cellar used for the production of Chinese strong-flavoured liquor.</title>
        <authorList>
            <person name="Lu L."/>
        </authorList>
    </citation>
    <scope>NUCLEOTIDE SEQUENCE [LARGE SCALE GENOMIC DNA]</scope>
    <source>
        <strain evidence="2 3">LZLJ-2</strain>
    </source>
</reference>
<evidence type="ECO:0000259" key="1">
    <source>
        <dbReference type="Pfam" id="PF03358"/>
    </source>
</evidence>
<sequence length="185" mass="19683">MSDKKRLLFVVGSLRRGSFNRILATHAAEHLADQAEVEILEYADVPLMNQDIEFPAPASVSRVRASFSAADAVWFFSPEYNRTMTAPMKNVIDWMSRPLVAGDYKTPLPLTGKPAAISGVGGANATAGSRAALRALLEVVKARPVQGDGEGFSLPAATWATGVYEIPAEDAARLDAQADGLLAAL</sequence>
<gene>
    <name evidence="2" type="ORF">INP52_02870</name>
</gene>
<dbReference type="RefSeq" id="WP_194372246.1">
    <property type="nucleotide sequence ID" value="NZ_CP063767.1"/>
</dbReference>
<keyword evidence="3" id="KW-1185">Reference proteome</keyword>
<evidence type="ECO:0000313" key="3">
    <source>
        <dbReference type="Proteomes" id="UP000593735"/>
    </source>
</evidence>
<dbReference type="GO" id="GO:0010181">
    <property type="term" value="F:FMN binding"/>
    <property type="evidence" value="ECO:0007669"/>
    <property type="project" value="TreeGrafter"/>
</dbReference>
<dbReference type="SUPFAM" id="SSF52218">
    <property type="entry name" value="Flavoproteins"/>
    <property type="match status" value="1"/>
</dbReference>
<dbReference type="GO" id="GO:0005829">
    <property type="term" value="C:cytosol"/>
    <property type="evidence" value="ECO:0007669"/>
    <property type="project" value="TreeGrafter"/>
</dbReference>